<proteinExistence type="predicted"/>
<accession>A0ACB8T415</accession>
<protein>
    <submittedName>
        <fullName evidence="1">Uncharacterized protein</fullName>
    </submittedName>
</protein>
<evidence type="ECO:0000313" key="2">
    <source>
        <dbReference type="Proteomes" id="UP000814140"/>
    </source>
</evidence>
<sequence>MSSRRCNFCRERSNEKRCMGCRQARYCSSHCQVADWTTHKSCCVPTYVIDSSVAMRSERKAVNYALSKWIARWRKTIHKYAENAFDVSNNSSSILQTHVVTIRMEGKMSHKDDTDRFLIQRGLLLPVDGIAELLWGLEAPNELITRLQNDLDANRKVDDVATSTGRVVIQYEELLLRLLRFPLRQEGLEKSVSAAHASSWEADLINTIDART</sequence>
<comment type="caution">
    <text evidence="1">The sequence shown here is derived from an EMBL/GenBank/DDBJ whole genome shotgun (WGS) entry which is preliminary data.</text>
</comment>
<reference evidence="1" key="2">
    <citation type="journal article" date="2022" name="New Phytol.">
        <title>Evolutionary transition to the ectomycorrhizal habit in the genomes of a hyperdiverse lineage of mushroom-forming fungi.</title>
        <authorList>
            <person name="Looney B."/>
            <person name="Miyauchi S."/>
            <person name="Morin E."/>
            <person name="Drula E."/>
            <person name="Courty P.E."/>
            <person name="Kohler A."/>
            <person name="Kuo A."/>
            <person name="LaButti K."/>
            <person name="Pangilinan J."/>
            <person name="Lipzen A."/>
            <person name="Riley R."/>
            <person name="Andreopoulos W."/>
            <person name="He G."/>
            <person name="Johnson J."/>
            <person name="Nolan M."/>
            <person name="Tritt A."/>
            <person name="Barry K.W."/>
            <person name="Grigoriev I.V."/>
            <person name="Nagy L.G."/>
            <person name="Hibbett D."/>
            <person name="Henrissat B."/>
            <person name="Matheny P.B."/>
            <person name="Labbe J."/>
            <person name="Martin F.M."/>
        </authorList>
    </citation>
    <scope>NUCLEOTIDE SEQUENCE</scope>
    <source>
        <strain evidence="1">HHB10654</strain>
    </source>
</reference>
<dbReference type="EMBL" id="MU277205">
    <property type="protein sequence ID" value="KAI0062880.1"/>
    <property type="molecule type" value="Genomic_DNA"/>
</dbReference>
<organism evidence="1 2">
    <name type="scientific">Artomyces pyxidatus</name>
    <dbReference type="NCBI Taxonomy" id="48021"/>
    <lineage>
        <taxon>Eukaryota</taxon>
        <taxon>Fungi</taxon>
        <taxon>Dikarya</taxon>
        <taxon>Basidiomycota</taxon>
        <taxon>Agaricomycotina</taxon>
        <taxon>Agaricomycetes</taxon>
        <taxon>Russulales</taxon>
        <taxon>Auriscalpiaceae</taxon>
        <taxon>Artomyces</taxon>
    </lineage>
</organism>
<reference evidence="1" key="1">
    <citation type="submission" date="2021-03" db="EMBL/GenBank/DDBJ databases">
        <authorList>
            <consortium name="DOE Joint Genome Institute"/>
            <person name="Ahrendt S."/>
            <person name="Looney B.P."/>
            <person name="Miyauchi S."/>
            <person name="Morin E."/>
            <person name="Drula E."/>
            <person name="Courty P.E."/>
            <person name="Chicoki N."/>
            <person name="Fauchery L."/>
            <person name="Kohler A."/>
            <person name="Kuo A."/>
            <person name="Labutti K."/>
            <person name="Pangilinan J."/>
            <person name="Lipzen A."/>
            <person name="Riley R."/>
            <person name="Andreopoulos W."/>
            <person name="He G."/>
            <person name="Johnson J."/>
            <person name="Barry K.W."/>
            <person name="Grigoriev I.V."/>
            <person name="Nagy L."/>
            <person name="Hibbett D."/>
            <person name="Henrissat B."/>
            <person name="Matheny P.B."/>
            <person name="Labbe J."/>
            <person name="Martin F."/>
        </authorList>
    </citation>
    <scope>NUCLEOTIDE SEQUENCE</scope>
    <source>
        <strain evidence="1">HHB10654</strain>
    </source>
</reference>
<gene>
    <name evidence="1" type="ORF">BV25DRAFT_1824918</name>
</gene>
<dbReference type="Proteomes" id="UP000814140">
    <property type="component" value="Unassembled WGS sequence"/>
</dbReference>
<keyword evidence="2" id="KW-1185">Reference proteome</keyword>
<name>A0ACB8T415_9AGAM</name>
<evidence type="ECO:0000313" key="1">
    <source>
        <dbReference type="EMBL" id="KAI0062880.1"/>
    </source>
</evidence>